<dbReference type="PANTHER" id="PTHR31755">
    <property type="entry name" value="FOLATE RECEPTOR-LIKE"/>
    <property type="match status" value="1"/>
</dbReference>
<protein>
    <submittedName>
        <fullName evidence="1">Uncharacterized protein</fullName>
    </submittedName>
</protein>
<name>C6T508_SOYBN</name>
<sequence length="153" mass="17997">MKGYKVWNSTFIPFNNNLSPNYPLTPSSYTASNYTPSFQNQRPKLKAQNFKPHILLCASLPSPQASSASTAQAEEQEVEIARGYTMTQFCDKMIDFFLNEKTKSKEWKKYLIFREEWKKYSDRFFSRCQRRADMENDPVQGKIYFIAEKVEED</sequence>
<evidence type="ECO:0000313" key="1">
    <source>
        <dbReference type="EMBL" id="ACU16790.1"/>
    </source>
</evidence>
<dbReference type="PANTHER" id="PTHR31755:SF2">
    <property type="entry name" value="OS08G0320800 PROTEIN"/>
    <property type="match status" value="1"/>
</dbReference>
<dbReference type="InterPro" id="IPR040320">
    <property type="entry name" value="At4g37920-like"/>
</dbReference>
<dbReference type="RefSeq" id="NP_001235575.2">
    <property type="nucleotide sequence ID" value="NM_001248646.2"/>
</dbReference>
<dbReference type="OrthoDB" id="509361at2759"/>
<proteinExistence type="evidence at transcript level"/>
<reference evidence="1" key="1">
    <citation type="submission" date="2009-08" db="EMBL/GenBank/DDBJ databases">
        <authorList>
            <person name="Cheung F."/>
            <person name="Xiao Y."/>
            <person name="Chan A."/>
            <person name="Moskal W."/>
            <person name="Town C.D."/>
        </authorList>
    </citation>
    <scope>NUCLEOTIDE SEQUENCE</scope>
</reference>
<organism evidence="1">
    <name type="scientific">Glycine max</name>
    <name type="common">Soybean</name>
    <name type="synonym">Glycine hispida</name>
    <dbReference type="NCBI Taxonomy" id="3847"/>
    <lineage>
        <taxon>Eukaryota</taxon>
        <taxon>Viridiplantae</taxon>
        <taxon>Streptophyta</taxon>
        <taxon>Embryophyta</taxon>
        <taxon>Tracheophyta</taxon>
        <taxon>Spermatophyta</taxon>
        <taxon>Magnoliopsida</taxon>
        <taxon>eudicotyledons</taxon>
        <taxon>Gunneridae</taxon>
        <taxon>Pentapetalae</taxon>
        <taxon>rosids</taxon>
        <taxon>fabids</taxon>
        <taxon>Fabales</taxon>
        <taxon>Fabaceae</taxon>
        <taxon>Papilionoideae</taxon>
        <taxon>50 kb inversion clade</taxon>
        <taxon>NPAAA clade</taxon>
        <taxon>indigoferoid/millettioid clade</taxon>
        <taxon>Phaseoleae</taxon>
        <taxon>Glycine</taxon>
        <taxon>Glycine subgen. Soja</taxon>
    </lineage>
</organism>
<dbReference type="KEGG" id="gmx:100527658"/>
<dbReference type="AlphaFoldDB" id="C6T508"/>
<accession>C6T508</accession>
<dbReference type="ExpressionAtlas" id="C6T508">
    <property type="expression patterns" value="baseline"/>
</dbReference>
<dbReference type="GeneID" id="100527658"/>
<dbReference type="EMBL" id="BT092519">
    <property type="protein sequence ID" value="ACU16790.1"/>
    <property type="molecule type" value="mRNA"/>
</dbReference>